<name>D2EEX4_PARA4</name>
<evidence type="ECO:0000313" key="2">
    <source>
        <dbReference type="EMBL" id="EEZ93080.1"/>
    </source>
</evidence>
<dbReference type="EMBL" id="GG730042">
    <property type="protein sequence ID" value="EEZ93080.1"/>
    <property type="molecule type" value="Genomic_DNA"/>
</dbReference>
<feature type="transmembrane region" description="Helical" evidence="1">
    <location>
        <begin position="6"/>
        <end position="24"/>
    </location>
</feature>
<protein>
    <submittedName>
        <fullName evidence="2">Uncharacterized protein</fullName>
    </submittedName>
</protein>
<sequence>MALAPVAFAISAFSVAAIISGINLKQASKDKTTAKTLGVIVTLAGIAIFMASLLMITTTPYGSSYPAANVQLMFSLLMLIFAFVWITFGMTLLYNWDMKFIGDMTMVLFVFNLIAVIALFFWNSGYAVYSLADFAIVEITLISYLFDEVGFFALTHGKMKASLQSGFLIASGVLSILLAVTASGIIPL</sequence>
<feature type="transmembrane region" description="Helical" evidence="1">
    <location>
        <begin position="68"/>
        <end position="88"/>
    </location>
</feature>
<feature type="transmembrane region" description="Helical" evidence="1">
    <location>
        <begin position="167"/>
        <end position="186"/>
    </location>
</feature>
<gene>
    <name evidence="2" type="ORF">BJBARM4_0276</name>
</gene>
<keyword evidence="1" id="KW-1133">Transmembrane helix</keyword>
<feature type="transmembrane region" description="Helical" evidence="1">
    <location>
        <begin position="36"/>
        <end position="56"/>
    </location>
</feature>
<accession>D2EEX4</accession>
<dbReference type="Proteomes" id="UP000009375">
    <property type="component" value="Unassembled WGS sequence"/>
</dbReference>
<feature type="transmembrane region" description="Helical" evidence="1">
    <location>
        <begin position="100"/>
        <end position="122"/>
    </location>
</feature>
<keyword evidence="1" id="KW-0472">Membrane</keyword>
<proteinExistence type="predicted"/>
<evidence type="ECO:0000313" key="3">
    <source>
        <dbReference type="Proteomes" id="UP000009375"/>
    </source>
</evidence>
<keyword evidence="1" id="KW-0812">Transmembrane</keyword>
<organism evidence="2 3">
    <name type="scientific">Candidatus Parvarchaeum acidiphilum ARMAN-4</name>
    <dbReference type="NCBI Taxonomy" id="662760"/>
    <lineage>
        <taxon>Archaea</taxon>
        <taxon>Candidatus Parvarchaeota</taxon>
        <taxon>Candidatus Parvarchaeum</taxon>
    </lineage>
</organism>
<dbReference type="AlphaFoldDB" id="D2EEX4"/>
<evidence type="ECO:0000256" key="1">
    <source>
        <dbReference type="SAM" id="Phobius"/>
    </source>
</evidence>
<reference evidence="2 3" key="1">
    <citation type="journal article" date="2010" name="Proc. Natl. Acad. Sci. U.S.A.">
        <title>Enigmatic, ultrasmall, uncultivated Archaea.</title>
        <authorList>
            <person name="Baker B.J."/>
            <person name="Comolli L.R."/>
            <person name="Dick G.J."/>
            <person name="Hauser L.J."/>
            <person name="Hyatt D."/>
            <person name="Dill B.D."/>
            <person name="Land M.L."/>
            <person name="Verberkmoes N.C."/>
            <person name="Hettich R.L."/>
            <person name="Banfield J.F."/>
        </authorList>
    </citation>
    <scope>NUCLEOTIDE SEQUENCE [LARGE SCALE GENOMIC DNA]</scope>
</reference>
<feature type="transmembrane region" description="Helical" evidence="1">
    <location>
        <begin position="128"/>
        <end position="146"/>
    </location>
</feature>